<sequence>MPSDLQRVATALVECLDQMPNLVAHLQRLAAKCRENAGMIADFGSANSSARTAALQLDAAAQACDRAAHLASLAPPTARQWAEQMVSGARTVSGSGPSRDPVGGPSEPTPAPFIEHIFKRLRERVDDEGPTRGILTAPDGRGMTHLISGARGPGAGAPRLIGRTADLKVARDHVEGHVAALLRRAGSPKDATLYLNNRPCPGRYGCDKTLEDQLPNGTKLTVYWPGGHKVYRGNGKGMA</sequence>
<proteinExistence type="predicted"/>
<gene>
    <name evidence="2" type="ORF">EV643_11041</name>
</gene>
<name>A0A4R6KB61_9ACTN</name>
<dbReference type="AlphaFoldDB" id="A0A4R6KB61"/>
<dbReference type="OrthoDB" id="3812876at2"/>
<dbReference type="InterPro" id="IPR032724">
    <property type="entry name" value="SCP1.201-like"/>
</dbReference>
<accession>A0A4R6KB61</accession>
<comment type="caution">
    <text evidence="2">The sequence shown here is derived from an EMBL/GenBank/DDBJ whole genome shotgun (WGS) entry which is preliminary data.</text>
</comment>
<dbReference type="EMBL" id="SNWQ01000010">
    <property type="protein sequence ID" value="TDO46658.1"/>
    <property type="molecule type" value="Genomic_DNA"/>
</dbReference>
<dbReference type="RefSeq" id="WP_133801827.1">
    <property type="nucleotide sequence ID" value="NZ_SNWQ01000010.1"/>
</dbReference>
<feature type="region of interest" description="Disordered" evidence="1">
    <location>
        <begin position="87"/>
        <end position="111"/>
    </location>
</feature>
<dbReference type="Pfam" id="PF14428">
    <property type="entry name" value="DddA-like"/>
    <property type="match status" value="1"/>
</dbReference>
<organism evidence="2 3">
    <name type="scientific">Kribbella caucasensis</name>
    <dbReference type="NCBI Taxonomy" id="2512215"/>
    <lineage>
        <taxon>Bacteria</taxon>
        <taxon>Bacillati</taxon>
        <taxon>Actinomycetota</taxon>
        <taxon>Actinomycetes</taxon>
        <taxon>Propionibacteriales</taxon>
        <taxon>Kribbellaceae</taxon>
        <taxon>Kribbella</taxon>
    </lineage>
</organism>
<dbReference type="Proteomes" id="UP000295388">
    <property type="component" value="Unassembled WGS sequence"/>
</dbReference>
<evidence type="ECO:0000313" key="2">
    <source>
        <dbReference type="EMBL" id="TDO46658.1"/>
    </source>
</evidence>
<reference evidence="2 3" key="1">
    <citation type="submission" date="2019-03" db="EMBL/GenBank/DDBJ databases">
        <title>Genomic Encyclopedia of Type Strains, Phase III (KMG-III): the genomes of soil and plant-associated and newly described type strains.</title>
        <authorList>
            <person name="Whitman W."/>
        </authorList>
    </citation>
    <scope>NUCLEOTIDE SEQUENCE [LARGE SCALE GENOMIC DNA]</scope>
    <source>
        <strain evidence="2 3">VKM Ac-2527</strain>
    </source>
</reference>
<protein>
    <submittedName>
        <fullName evidence="2">Nucleic acid/nucleotide deaminase of polymorphic system toxin</fullName>
    </submittedName>
</protein>
<evidence type="ECO:0000256" key="1">
    <source>
        <dbReference type="SAM" id="MobiDB-lite"/>
    </source>
</evidence>
<evidence type="ECO:0000313" key="3">
    <source>
        <dbReference type="Proteomes" id="UP000295388"/>
    </source>
</evidence>
<keyword evidence="3" id="KW-1185">Reference proteome</keyword>